<dbReference type="Pfam" id="PF01624">
    <property type="entry name" value="MutS_I"/>
    <property type="match status" value="1"/>
</dbReference>
<evidence type="ECO:0000256" key="1">
    <source>
        <dbReference type="ARBA" id="ARBA00004123"/>
    </source>
</evidence>
<dbReference type="FunFam" id="1.10.1420.10:FF:000004">
    <property type="entry name" value="DNA mismatch repair protein Msh3"/>
    <property type="match status" value="1"/>
</dbReference>
<evidence type="ECO:0000256" key="4">
    <source>
        <dbReference type="ARBA" id="ARBA00022741"/>
    </source>
</evidence>
<dbReference type="Pfam" id="PF05192">
    <property type="entry name" value="MutS_III"/>
    <property type="match status" value="1"/>
</dbReference>
<feature type="compositionally biased region" description="Polar residues" evidence="14">
    <location>
        <begin position="1"/>
        <end position="11"/>
    </location>
</feature>
<dbReference type="NCBIfam" id="NF003810">
    <property type="entry name" value="PRK05399.1"/>
    <property type="match status" value="1"/>
</dbReference>
<dbReference type="STRING" id="35722.A0A0B7NFZ3"/>
<keyword evidence="4 13" id="KW-0547">Nucleotide-binding</keyword>
<dbReference type="InterPro" id="IPR007695">
    <property type="entry name" value="DNA_mismatch_repair_MutS-lik_N"/>
</dbReference>
<dbReference type="InterPro" id="IPR000432">
    <property type="entry name" value="DNA_mismatch_repair_MutS_C"/>
</dbReference>
<sequence>MKRQSSISSFFTKVDDKKPRLQHQGEQETTAATTSMEVDPSTPPAAAPRKSTRRPVISKPALSNRELQDLHEKFSKKFGSIDKERHLKRQRVEQLMVDIDKQKEEITQHQKFTPLETQVIELKTKYPECLLLIEVGYKFRFFGEDAKIASRILQIANFIDRNFYVASIPVHRLDHHVQKLVKAGYRVGIVRQTETAALKAVGLNRGQPFQRELTQMITKGTMVNDMISSQNNGYLMCLVEAKRGGHGSDERVHVGMVAVQPSTGDIIYDTFEDTYMRTELETRLLHIEPIEILISRTSSKPTEKLVKHLSLQKSTSFGEESVRIERMPPDDTFCSDYNAAFTFVSDFYASTSSLPQVVELPEIVIKTLACIIRYLDEFKLTSTLENTKFFKHFSSANHMLLNGNTLVNLEIYRNNTNFTEKGSLFSILNHTKTKFGQRLLRKWVGKPLVNISRLNERIDAVEELINTDNPKKNMAIILLTNLPDIEKGLCRIQYGRATPKELIQLLDTLVKVSKTFQKAHEPRFDSNLLNRLFDTLPTIHHDVVEYSDAINPDYNGENKADLFKSEERWPEIPKQKKNMMYVEALLKDHLEELKTSTRINDLKFTSVSGIDYLVEVPNTHTKKIPNNWIKISGTKIVSRYHNKYIIDQLKEREQYRELLLLSAEKAYKDFLGEISEKYEKFRDVTSCLAHLDCLLSLTITASQSDYVKPVFNRNENETTIQVIEGRHPIVERLTSTYVPNDTHFDGEQKAMILTGPNMGGKSSYIRQIALIAIMGQIGSYVPASSATLSVLDAVYTRMGASDNMMRGESTFMVELHETADIMKQATAKSLVILDELGRGTSTHDGQAIAYAVLKHFVLQIKSITLFVTHYPSLGKLGKIFPGQVRNCYMSYIEDKNRDGSEFATIVFLYKLVDGIAMNSYGLNVARLANIPLSIIKAAKLKSDHMQREMEERQFQSRRIRILKSMMQLTFDIDEIKNELTLL</sequence>
<feature type="compositionally biased region" description="Basic and acidic residues" evidence="14">
    <location>
        <begin position="13"/>
        <end position="26"/>
    </location>
</feature>
<evidence type="ECO:0000256" key="9">
    <source>
        <dbReference type="ARBA" id="ARBA00023242"/>
    </source>
</evidence>
<protein>
    <recommendedName>
        <fullName evidence="3 12">DNA mismatch repair protein MSH3</fullName>
    </recommendedName>
    <alternativeName>
        <fullName evidence="3 12">DNA mismatch repair protein MSH3</fullName>
    </alternativeName>
    <alternativeName>
        <fullName evidence="11">MutS protein homolog 3</fullName>
    </alternativeName>
</protein>
<gene>
    <name evidence="16" type="primary">PARPA_08478.1 scaffold 33134</name>
</gene>
<dbReference type="SUPFAM" id="SSF55271">
    <property type="entry name" value="DNA repair protein MutS, domain I"/>
    <property type="match status" value="1"/>
</dbReference>
<comment type="similarity">
    <text evidence="2">Belongs to the DNA mismatch repair MutS family. MSH3 subfamily.</text>
</comment>
<dbReference type="SUPFAM" id="SSF53150">
    <property type="entry name" value="DNA repair protein MutS, domain II"/>
    <property type="match status" value="1"/>
</dbReference>
<dbReference type="GO" id="GO:0006312">
    <property type="term" value="P:mitotic recombination"/>
    <property type="evidence" value="ECO:0007669"/>
    <property type="project" value="TreeGrafter"/>
</dbReference>
<dbReference type="Gene3D" id="3.30.420.110">
    <property type="entry name" value="MutS, connector domain"/>
    <property type="match status" value="1"/>
</dbReference>
<dbReference type="Gene3D" id="3.40.50.300">
    <property type="entry name" value="P-loop containing nucleotide triphosphate hydrolases"/>
    <property type="match status" value="1"/>
</dbReference>
<evidence type="ECO:0000256" key="6">
    <source>
        <dbReference type="ARBA" id="ARBA00022840"/>
    </source>
</evidence>
<dbReference type="Proteomes" id="UP000054107">
    <property type="component" value="Unassembled WGS sequence"/>
</dbReference>
<evidence type="ECO:0000313" key="16">
    <source>
        <dbReference type="EMBL" id="CEP14305.1"/>
    </source>
</evidence>
<dbReference type="FunFam" id="3.40.50.300:FF:000870">
    <property type="entry name" value="MutS protein homolog 4"/>
    <property type="match status" value="1"/>
</dbReference>
<dbReference type="SMART" id="SM00533">
    <property type="entry name" value="MUTSd"/>
    <property type="match status" value="1"/>
</dbReference>
<dbReference type="InterPro" id="IPR036187">
    <property type="entry name" value="DNA_mismatch_repair_MutS_sf"/>
</dbReference>
<feature type="compositionally biased region" description="Polar residues" evidence="14">
    <location>
        <begin position="27"/>
        <end position="36"/>
    </location>
</feature>
<dbReference type="GO" id="GO:0006298">
    <property type="term" value="P:mismatch repair"/>
    <property type="evidence" value="ECO:0007669"/>
    <property type="project" value="InterPro"/>
</dbReference>
<dbReference type="InterPro" id="IPR016151">
    <property type="entry name" value="DNA_mismatch_repair_MutS_N"/>
</dbReference>
<name>A0A0B7NFZ3_9FUNG</name>
<evidence type="ECO:0000256" key="2">
    <source>
        <dbReference type="ARBA" id="ARBA00007094"/>
    </source>
</evidence>
<keyword evidence="8 13" id="KW-0234">DNA repair</keyword>
<dbReference type="FunFam" id="3.40.1170.10:FF:000004">
    <property type="entry name" value="DNA mismatch repair protein"/>
    <property type="match status" value="1"/>
</dbReference>
<dbReference type="InterPro" id="IPR027417">
    <property type="entry name" value="P-loop_NTPase"/>
</dbReference>
<feature type="region of interest" description="Disordered" evidence="14">
    <location>
        <begin position="1"/>
        <end position="62"/>
    </location>
</feature>
<evidence type="ECO:0000256" key="13">
    <source>
        <dbReference type="RuleBase" id="RU003756"/>
    </source>
</evidence>
<evidence type="ECO:0000256" key="5">
    <source>
        <dbReference type="ARBA" id="ARBA00022763"/>
    </source>
</evidence>
<dbReference type="SUPFAM" id="SSF48334">
    <property type="entry name" value="DNA repair protein MutS, domain III"/>
    <property type="match status" value="1"/>
</dbReference>
<dbReference type="OrthoDB" id="121051at2759"/>
<organism evidence="16 17">
    <name type="scientific">Parasitella parasitica</name>
    <dbReference type="NCBI Taxonomy" id="35722"/>
    <lineage>
        <taxon>Eukaryota</taxon>
        <taxon>Fungi</taxon>
        <taxon>Fungi incertae sedis</taxon>
        <taxon>Mucoromycota</taxon>
        <taxon>Mucoromycotina</taxon>
        <taxon>Mucoromycetes</taxon>
        <taxon>Mucorales</taxon>
        <taxon>Mucorineae</taxon>
        <taxon>Mucoraceae</taxon>
        <taxon>Parasitella</taxon>
    </lineage>
</organism>
<keyword evidence="5 13" id="KW-0227">DNA damage</keyword>
<dbReference type="GO" id="GO:0140664">
    <property type="term" value="F:ATP-dependent DNA damage sensor activity"/>
    <property type="evidence" value="ECO:0007669"/>
    <property type="project" value="InterPro"/>
</dbReference>
<dbReference type="AlphaFoldDB" id="A0A0B7NFZ3"/>
<dbReference type="PANTHER" id="PTHR11361:SF122">
    <property type="entry name" value="DNA MISMATCH REPAIR PROTEIN MSH3"/>
    <property type="match status" value="1"/>
</dbReference>
<dbReference type="InterPro" id="IPR036678">
    <property type="entry name" value="MutS_con_dom_sf"/>
</dbReference>
<evidence type="ECO:0000259" key="15">
    <source>
        <dbReference type="PROSITE" id="PS00486"/>
    </source>
</evidence>
<evidence type="ECO:0000256" key="11">
    <source>
        <dbReference type="ARBA" id="ARBA00029792"/>
    </source>
</evidence>
<dbReference type="InterPro" id="IPR007860">
    <property type="entry name" value="DNA_mmatch_repair_MutS_con_dom"/>
</dbReference>
<feature type="domain" description="DNA mismatch repair proteins mutS family" evidence="15">
    <location>
        <begin position="829"/>
        <end position="845"/>
    </location>
</feature>
<dbReference type="Gene3D" id="1.10.1420.10">
    <property type="match status" value="2"/>
</dbReference>
<dbReference type="GO" id="GO:0030983">
    <property type="term" value="F:mismatched DNA binding"/>
    <property type="evidence" value="ECO:0007669"/>
    <property type="project" value="InterPro"/>
</dbReference>
<dbReference type="SUPFAM" id="SSF52540">
    <property type="entry name" value="P-loop containing nucleoside triphosphate hydrolases"/>
    <property type="match status" value="1"/>
</dbReference>
<comment type="function">
    <text evidence="13">Component of the post-replicative DNA mismatch repair system (MMR).</text>
</comment>
<dbReference type="PANTHER" id="PTHR11361">
    <property type="entry name" value="DNA MISMATCH REPAIR PROTEIN MUTS FAMILY MEMBER"/>
    <property type="match status" value="1"/>
</dbReference>
<dbReference type="SMART" id="SM00534">
    <property type="entry name" value="MUTSac"/>
    <property type="match status" value="1"/>
</dbReference>
<keyword evidence="6" id="KW-0067">ATP-binding</keyword>
<keyword evidence="9" id="KW-0539">Nucleus</keyword>
<dbReference type="InterPro" id="IPR007861">
    <property type="entry name" value="DNA_mismatch_repair_MutS_clamp"/>
</dbReference>
<dbReference type="PIRSF" id="PIRSF037677">
    <property type="entry name" value="DNA_mis_repair_Msh6"/>
    <property type="match status" value="1"/>
</dbReference>
<dbReference type="InterPro" id="IPR007696">
    <property type="entry name" value="DNA_mismatch_repair_MutS_core"/>
</dbReference>
<dbReference type="EMBL" id="LN731131">
    <property type="protein sequence ID" value="CEP14305.1"/>
    <property type="molecule type" value="Genomic_DNA"/>
</dbReference>
<evidence type="ECO:0000256" key="8">
    <source>
        <dbReference type="ARBA" id="ARBA00023204"/>
    </source>
</evidence>
<dbReference type="Pfam" id="PF00488">
    <property type="entry name" value="MutS_V"/>
    <property type="match status" value="1"/>
</dbReference>
<dbReference type="Pfam" id="PF05188">
    <property type="entry name" value="MutS_II"/>
    <property type="match status" value="1"/>
</dbReference>
<dbReference type="GO" id="GO:0005634">
    <property type="term" value="C:nucleus"/>
    <property type="evidence" value="ECO:0007669"/>
    <property type="project" value="UniProtKB-SubCell"/>
</dbReference>
<dbReference type="InterPro" id="IPR045076">
    <property type="entry name" value="MutS"/>
</dbReference>
<reference evidence="16 17" key="1">
    <citation type="submission" date="2014-09" db="EMBL/GenBank/DDBJ databases">
        <authorList>
            <person name="Ellenberger Sabrina"/>
        </authorList>
    </citation>
    <scope>NUCLEOTIDE SEQUENCE [LARGE SCALE GENOMIC DNA]</scope>
    <source>
        <strain evidence="16 17">CBS 412.66</strain>
    </source>
</reference>
<proteinExistence type="inferred from homology"/>
<evidence type="ECO:0000256" key="3">
    <source>
        <dbReference type="ARBA" id="ARBA00022151"/>
    </source>
</evidence>
<dbReference type="Pfam" id="PF05190">
    <property type="entry name" value="MutS_IV"/>
    <property type="match status" value="1"/>
</dbReference>
<evidence type="ECO:0000256" key="7">
    <source>
        <dbReference type="ARBA" id="ARBA00023125"/>
    </source>
</evidence>
<dbReference type="Gene3D" id="3.40.1170.10">
    <property type="entry name" value="DNA repair protein MutS, domain I"/>
    <property type="match status" value="1"/>
</dbReference>
<comment type="subunit">
    <text evidence="10">Heterodimer consisting of MSH2-MSH3 (MutS beta). Forms a ternary complex with MutL alpha (MLH1-PMS1).</text>
</comment>
<keyword evidence="17" id="KW-1185">Reference proteome</keyword>
<comment type="subcellular location">
    <subcellularLocation>
        <location evidence="1">Nucleus</location>
    </subcellularLocation>
</comment>
<keyword evidence="7 13" id="KW-0238">DNA-binding</keyword>
<evidence type="ECO:0000256" key="12">
    <source>
        <dbReference type="ARBA" id="ARBA00073774"/>
    </source>
</evidence>
<evidence type="ECO:0000256" key="14">
    <source>
        <dbReference type="SAM" id="MobiDB-lite"/>
    </source>
</evidence>
<dbReference type="InterPro" id="IPR017261">
    <property type="entry name" value="DNA_mismatch_repair_MutS/MSH"/>
</dbReference>
<dbReference type="GO" id="GO:0005524">
    <property type="term" value="F:ATP binding"/>
    <property type="evidence" value="ECO:0007669"/>
    <property type="project" value="UniProtKB-KW"/>
</dbReference>
<dbReference type="PROSITE" id="PS00486">
    <property type="entry name" value="DNA_MISMATCH_REPAIR_2"/>
    <property type="match status" value="1"/>
</dbReference>
<evidence type="ECO:0000256" key="10">
    <source>
        <dbReference type="ARBA" id="ARBA00025902"/>
    </source>
</evidence>
<accession>A0A0B7NFZ3</accession>
<evidence type="ECO:0000313" key="17">
    <source>
        <dbReference type="Proteomes" id="UP000054107"/>
    </source>
</evidence>